<accession>C9RH47</accession>
<proteinExistence type="predicted"/>
<evidence type="ECO:0000313" key="2">
    <source>
        <dbReference type="Proteomes" id="UP000002063"/>
    </source>
</evidence>
<dbReference type="HOGENOM" id="CLU_2127892_0_0_2"/>
<dbReference type="Proteomes" id="UP000002063">
    <property type="component" value="Chromosome"/>
</dbReference>
<gene>
    <name evidence="1" type="ordered locus">Metvu_1041</name>
</gene>
<dbReference type="STRING" id="579137.Metvu_1041"/>
<organism evidence="1 2">
    <name type="scientific">Methanocaldococcus vulcanius (strain ATCC 700851 / DSM 12094 / M7)</name>
    <name type="common">Methanococcus vulcanius</name>
    <dbReference type="NCBI Taxonomy" id="579137"/>
    <lineage>
        <taxon>Archaea</taxon>
        <taxon>Methanobacteriati</taxon>
        <taxon>Methanobacteriota</taxon>
        <taxon>Methanomada group</taxon>
        <taxon>Methanococci</taxon>
        <taxon>Methanococcales</taxon>
        <taxon>Methanocaldococcaceae</taxon>
        <taxon>Methanocaldococcus</taxon>
    </lineage>
</organism>
<dbReference type="KEGG" id="mvu:Metvu_1041"/>
<protein>
    <submittedName>
        <fullName evidence="1">Uncharacterized protein</fullName>
    </submittedName>
</protein>
<sequence length="113" mass="12882">MTGFRGIIRDISNVDFYCDVISNEGKKEFTINKPFRIIQVSFSGFQENSPVIASVYGDERSHGNYYVYKGTTGEQFKKSPILINKIEVEVIGQVENPIFVNIVYEILEDNYGV</sequence>
<dbReference type="GeneID" id="8513378"/>
<reference evidence="1" key="1">
    <citation type="submission" date="2009-10" db="EMBL/GenBank/DDBJ databases">
        <title>Complete sequence of chromosome of Methanocaldococcus vulcanius M7.</title>
        <authorList>
            <consortium name="US DOE Joint Genome Institute"/>
            <person name="Lucas S."/>
            <person name="Copeland A."/>
            <person name="Lapidus A."/>
            <person name="Glavina del Rio T."/>
            <person name="Dalin E."/>
            <person name="Tice H."/>
            <person name="Bruce D."/>
            <person name="Goodwin L."/>
            <person name="Pitluck S."/>
            <person name="Lcollab F.I."/>
            <person name="Brettin T."/>
            <person name="Detter J.C."/>
            <person name="Han C."/>
            <person name="Tapia R."/>
            <person name="Kuske C.R."/>
            <person name="Schmutz J."/>
            <person name="Larimer F."/>
            <person name="Land M."/>
            <person name="Hauser L."/>
            <person name="Kyrpides N."/>
            <person name="Ovchinikova G."/>
            <person name="Sieprawska-Lupa M."/>
            <person name="Whitman W.B."/>
            <person name="Woyke T."/>
        </authorList>
    </citation>
    <scope>NUCLEOTIDE SEQUENCE [LARGE SCALE GENOMIC DNA]</scope>
    <source>
        <strain evidence="1">M7</strain>
    </source>
</reference>
<name>C9RH47_METVM</name>
<dbReference type="RefSeq" id="WP_015733119.1">
    <property type="nucleotide sequence ID" value="NC_013407.1"/>
</dbReference>
<dbReference type="eggNOG" id="arCOG09563">
    <property type="taxonomic scope" value="Archaea"/>
</dbReference>
<keyword evidence="2" id="KW-1185">Reference proteome</keyword>
<evidence type="ECO:0000313" key="1">
    <source>
        <dbReference type="EMBL" id="ACX72899.1"/>
    </source>
</evidence>
<dbReference type="EMBL" id="CP001787">
    <property type="protein sequence ID" value="ACX72899.1"/>
    <property type="molecule type" value="Genomic_DNA"/>
</dbReference>
<dbReference type="AlphaFoldDB" id="C9RH47"/>